<keyword evidence="6" id="KW-1185">Reference proteome</keyword>
<evidence type="ECO:0000256" key="3">
    <source>
        <dbReference type="RuleBase" id="RU361235"/>
    </source>
</evidence>
<dbReference type="SUPFAM" id="SSF53474">
    <property type="entry name" value="alpha/beta-Hydrolases"/>
    <property type="match status" value="1"/>
</dbReference>
<feature type="domain" description="Carboxylesterase type B" evidence="4">
    <location>
        <begin position="15"/>
        <end position="206"/>
    </location>
</feature>
<comment type="caution">
    <text evidence="5">The sequence shown here is derived from an EMBL/GenBank/DDBJ whole genome shotgun (WGS) entry which is preliminary data.</text>
</comment>
<feature type="domain" description="Carboxylesterase type B" evidence="4">
    <location>
        <begin position="325"/>
        <end position="423"/>
    </location>
</feature>
<dbReference type="EC" id="3.1.1.-" evidence="3"/>
<dbReference type="PANTHER" id="PTHR11559">
    <property type="entry name" value="CARBOXYLESTERASE"/>
    <property type="match status" value="1"/>
</dbReference>
<dbReference type="EMBL" id="JAENHO010000001">
    <property type="protein sequence ID" value="MBL7252830.1"/>
    <property type="molecule type" value="Genomic_DNA"/>
</dbReference>
<reference evidence="5 6" key="1">
    <citation type="submission" date="2021-01" db="EMBL/GenBank/DDBJ databases">
        <title>Actinoplanes sp. nov. LDG1-01 isolated from lichen.</title>
        <authorList>
            <person name="Saeng-In P."/>
            <person name="Phongsopitanun W."/>
            <person name="Kanchanasin P."/>
            <person name="Yuki M."/>
            <person name="Kudo T."/>
            <person name="Ohkuma M."/>
            <person name="Tanasupawat S."/>
        </authorList>
    </citation>
    <scope>NUCLEOTIDE SEQUENCE [LARGE SCALE GENOMIC DNA]</scope>
    <source>
        <strain evidence="5 6">LDG1-01</strain>
    </source>
</reference>
<accession>A0ABS1VDX7</accession>
<dbReference type="Gene3D" id="3.40.50.1820">
    <property type="entry name" value="alpha/beta hydrolase"/>
    <property type="match status" value="1"/>
</dbReference>
<dbReference type="Proteomes" id="UP000598996">
    <property type="component" value="Unassembled WGS sequence"/>
</dbReference>
<name>A0ABS1VDX7_9ACTN</name>
<dbReference type="InterPro" id="IPR002018">
    <property type="entry name" value="CarbesteraseB"/>
</dbReference>
<dbReference type="InterPro" id="IPR029058">
    <property type="entry name" value="AB_hydrolase_fold"/>
</dbReference>
<dbReference type="Pfam" id="PF00135">
    <property type="entry name" value="COesterase"/>
    <property type="match status" value="2"/>
</dbReference>
<evidence type="ECO:0000313" key="5">
    <source>
        <dbReference type="EMBL" id="MBL7252830.1"/>
    </source>
</evidence>
<dbReference type="InterPro" id="IPR019826">
    <property type="entry name" value="Carboxylesterase_B_AS"/>
</dbReference>
<evidence type="ECO:0000256" key="1">
    <source>
        <dbReference type="ARBA" id="ARBA00005964"/>
    </source>
</evidence>
<dbReference type="InterPro" id="IPR050309">
    <property type="entry name" value="Type-B_Carboxylest/Lipase"/>
</dbReference>
<sequence length="453" mass="47732">MARRRLPDEDAAVPEAKTVAGIVRGRWESDVAVFRGIPYAVPPLPFTVPQPVAPWDGVRSAASFGPSTEASDRGPDDECLTVNVWTPDPGPAAKLPVMVWIHGGGYEIGSSSRPEYDGGRLANDGEIVVVTLNYRLAAEGFGSAPANLGLLDQVAALEWVRDNVTAFGGDPGRVTIFGESAGGGCVAALLAMPRAAGLFHAAIAQSMPGTFFAPELAARIAADPADSSVDSPGPLRGGPAAYPTMRFAPVVDGDVLPCTPWQALAAGAARDIPLIVGHTRDEHRLFTVINGGHPGTDLDLLAPGGVERYRAAFPDATDARLNELIHSDWLFRMPSVHLADARLAGGGRAFLYELTWSGLLGACHGLDVPLVFGTLTGNEPAQLLGDNPGAAAVSTQMRSAWTRFATTGDPGWPAYTPEEQLTQIFDEPSVVAPYPEEASYGLWRDHVFAALTT</sequence>
<protein>
    <recommendedName>
        <fullName evidence="3">Carboxylic ester hydrolase</fullName>
        <ecNumber evidence="3">3.1.1.-</ecNumber>
    </recommendedName>
</protein>
<evidence type="ECO:0000256" key="2">
    <source>
        <dbReference type="ARBA" id="ARBA00022801"/>
    </source>
</evidence>
<dbReference type="PROSITE" id="PS00122">
    <property type="entry name" value="CARBOXYLESTERASE_B_1"/>
    <property type="match status" value="1"/>
</dbReference>
<keyword evidence="2 3" id="KW-0378">Hydrolase</keyword>
<evidence type="ECO:0000313" key="6">
    <source>
        <dbReference type="Proteomes" id="UP000598996"/>
    </source>
</evidence>
<dbReference type="RefSeq" id="WP_202989184.1">
    <property type="nucleotide sequence ID" value="NZ_JAENHO010000001.1"/>
</dbReference>
<organism evidence="5 6">
    <name type="scientific">Paractinoplanes lichenicola</name>
    <dbReference type="NCBI Taxonomy" id="2802976"/>
    <lineage>
        <taxon>Bacteria</taxon>
        <taxon>Bacillati</taxon>
        <taxon>Actinomycetota</taxon>
        <taxon>Actinomycetes</taxon>
        <taxon>Micromonosporales</taxon>
        <taxon>Micromonosporaceae</taxon>
        <taxon>Paractinoplanes</taxon>
    </lineage>
</organism>
<comment type="similarity">
    <text evidence="1 3">Belongs to the type-B carboxylesterase/lipase family.</text>
</comment>
<gene>
    <name evidence="5" type="ORF">JKJ07_00755</name>
</gene>
<evidence type="ECO:0000259" key="4">
    <source>
        <dbReference type="Pfam" id="PF00135"/>
    </source>
</evidence>
<proteinExistence type="inferred from homology"/>